<feature type="region of interest" description="Disordered" evidence="1">
    <location>
        <begin position="108"/>
        <end position="134"/>
    </location>
</feature>
<dbReference type="PROSITE" id="PS50076">
    <property type="entry name" value="DNAJ_2"/>
    <property type="match status" value="1"/>
</dbReference>
<evidence type="ECO:0000313" key="4">
    <source>
        <dbReference type="WBParaSite" id="L893_g30501.t1"/>
    </source>
</evidence>
<protein>
    <submittedName>
        <fullName evidence="4">J domain-containing protein</fullName>
    </submittedName>
</protein>
<dbReference type="InterPro" id="IPR036869">
    <property type="entry name" value="J_dom_sf"/>
</dbReference>
<dbReference type="WBParaSite" id="L893_g30501.t1">
    <property type="protein sequence ID" value="L893_g30501.t1"/>
    <property type="gene ID" value="L893_g30501"/>
</dbReference>
<dbReference type="SMART" id="SM00271">
    <property type="entry name" value="DnaJ"/>
    <property type="match status" value="1"/>
</dbReference>
<dbReference type="Proteomes" id="UP000095287">
    <property type="component" value="Unplaced"/>
</dbReference>
<dbReference type="InterPro" id="IPR052763">
    <property type="entry name" value="DnaJ_C4"/>
</dbReference>
<dbReference type="Pfam" id="PF00226">
    <property type="entry name" value="DnaJ"/>
    <property type="match status" value="1"/>
</dbReference>
<dbReference type="InterPro" id="IPR001623">
    <property type="entry name" value="DnaJ_domain"/>
</dbReference>
<dbReference type="PANTHER" id="PTHR44825">
    <property type="match status" value="1"/>
</dbReference>
<evidence type="ECO:0000256" key="1">
    <source>
        <dbReference type="SAM" id="MobiDB-lite"/>
    </source>
</evidence>
<keyword evidence="3" id="KW-1185">Reference proteome</keyword>
<dbReference type="Gene3D" id="1.10.287.110">
    <property type="entry name" value="DnaJ domain"/>
    <property type="match status" value="1"/>
</dbReference>
<dbReference type="PANTHER" id="PTHR44825:SF1">
    <property type="entry name" value="DNAJ HOMOLOG SUBFAMILY C MEMBER 4"/>
    <property type="match status" value="1"/>
</dbReference>
<dbReference type="PRINTS" id="PR00625">
    <property type="entry name" value="JDOMAIN"/>
</dbReference>
<accession>A0A1I7ZW44</accession>
<dbReference type="CDD" id="cd06257">
    <property type="entry name" value="DnaJ"/>
    <property type="match status" value="1"/>
</dbReference>
<evidence type="ECO:0000313" key="3">
    <source>
        <dbReference type="Proteomes" id="UP000095287"/>
    </source>
</evidence>
<evidence type="ECO:0000259" key="2">
    <source>
        <dbReference type="PROSITE" id="PS50076"/>
    </source>
</evidence>
<dbReference type="SUPFAM" id="SSF46565">
    <property type="entry name" value="Chaperone J-domain"/>
    <property type="match status" value="1"/>
</dbReference>
<sequence length="134" mass="15762">MSSSIDLARYRAFRHVFRREIHFTASRLVAAKRCHYDVLGVAKNASAQEIKSAFYAKSKKIHPDIADAASTERFVELKSAYDVLRRPADRKLYDMKLRSPEEFAHYQYRRRQQRRAGPRDFAYANPYSKYDHEG</sequence>
<name>A0A1I7ZW44_9BILA</name>
<organism evidence="3 4">
    <name type="scientific">Steinernema glaseri</name>
    <dbReference type="NCBI Taxonomy" id="37863"/>
    <lineage>
        <taxon>Eukaryota</taxon>
        <taxon>Metazoa</taxon>
        <taxon>Ecdysozoa</taxon>
        <taxon>Nematoda</taxon>
        <taxon>Chromadorea</taxon>
        <taxon>Rhabditida</taxon>
        <taxon>Tylenchina</taxon>
        <taxon>Panagrolaimomorpha</taxon>
        <taxon>Strongyloidoidea</taxon>
        <taxon>Steinernematidae</taxon>
        <taxon>Steinernema</taxon>
    </lineage>
</organism>
<feature type="domain" description="J" evidence="2">
    <location>
        <begin position="34"/>
        <end position="97"/>
    </location>
</feature>
<dbReference type="AlphaFoldDB" id="A0A1I7ZW44"/>
<reference evidence="4" key="1">
    <citation type="submission" date="2016-11" db="UniProtKB">
        <authorList>
            <consortium name="WormBaseParasite"/>
        </authorList>
    </citation>
    <scope>IDENTIFICATION</scope>
</reference>
<proteinExistence type="predicted"/>